<accession>A0A9K3GKX4</accession>
<dbReference type="InterPro" id="IPR027417">
    <property type="entry name" value="P-loop_NTPase"/>
</dbReference>
<feature type="transmembrane region" description="Helical" evidence="5">
    <location>
        <begin position="381"/>
        <end position="402"/>
    </location>
</feature>
<dbReference type="InterPro" id="IPR003439">
    <property type="entry name" value="ABC_transporter-like_ATP-bd"/>
</dbReference>
<gene>
    <name evidence="7" type="ORF">KIPB_007936</name>
</gene>
<dbReference type="EMBL" id="BDIP01002340">
    <property type="protein sequence ID" value="GIQ86141.1"/>
    <property type="molecule type" value="Genomic_DNA"/>
</dbReference>
<evidence type="ECO:0000259" key="6">
    <source>
        <dbReference type="PROSITE" id="PS50893"/>
    </source>
</evidence>
<dbReference type="SUPFAM" id="SSF52540">
    <property type="entry name" value="P-loop containing nucleoside triphosphate hydrolases"/>
    <property type="match status" value="1"/>
</dbReference>
<dbReference type="Gene3D" id="3.40.50.300">
    <property type="entry name" value="P-loop containing nucleotide triphosphate hydrolases"/>
    <property type="match status" value="1"/>
</dbReference>
<dbReference type="GO" id="GO:0005524">
    <property type="term" value="F:ATP binding"/>
    <property type="evidence" value="ECO:0007669"/>
    <property type="project" value="InterPro"/>
</dbReference>
<evidence type="ECO:0000256" key="2">
    <source>
        <dbReference type="ARBA" id="ARBA00022692"/>
    </source>
</evidence>
<dbReference type="PANTHER" id="PTHR19229">
    <property type="entry name" value="ATP-BINDING CASSETTE TRANSPORTER SUBFAMILY A ABCA"/>
    <property type="match status" value="1"/>
</dbReference>
<dbReference type="OrthoDB" id="66620at2759"/>
<dbReference type="PROSITE" id="PS00211">
    <property type="entry name" value="ABC_TRANSPORTER_1"/>
    <property type="match status" value="1"/>
</dbReference>
<dbReference type="GO" id="GO:0016887">
    <property type="term" value="F:ATP hydrolysis activity"/>
    <property type="evidence" value="ECO:0007669"/>
    <property type="project" value="InterPro"/>
</dbReference>
<evidence type="ECO:0000256" key="3">
    <source>
        <dbReference type="ARBA" id="ARBA00022989"/>
    </source>
</evidence>
<proteinExistence type="predicted"/>
<evidence type="ECO:0000256" key="1">
    <source>
        <dbReference type="ARBA" id="ARBA00004141"/>
    </source>
</evidence>
<dbReference type="InterPro" id="IPR017871">
    <property type="entry name" value="ABC_transporter-like_CS"/>
</dbReference>
<feature type="domain" description="ABC transporter" evidence="6">
    <location>
        <begin position="526"/>
        <end position="715"/>
    </location>
</feature>
<evidence type="ECO:0000313" key="7">
    <source>
        <dbReference type="EMBL" id="GIQ86141.1"/>
    </source>
</evidence>
<dbReference type="Proteomes" id="UP000265618">
    <property type="component" value="Unassembled WGS sequence"/>
</dbReference>
<feature type="non-terminal residue" evidence="7">
    <location>
        <position position="1"/>
    </location>
</feature>
<comment type="subcellular location">
    <subcellularLocation>
        <location evidence="1">Membrane</location>
        <topology evidence="1">Multi-pass membrane protein</topology>
    </subcellularLocation>
</comment>
<keyword evidence="8" id="KW-1185">Reference proteome</keyword>
<keyword evidence="3 5" id="KW-1133">Transmembrane helix</keyword>
<dbReference type="Pfam" id="PF00005">
    <property type="entry name" value="ABC_tran"/>
    <property type="match status" value="1"/>
</dbReference>
<dbReference type="Pfam" id="PF12698">
    <property type="entry name" value="ABC2_membrane_3"/>
    <property type="match status" value="1"/>
</dbReference>
<dbReference type="InterPro" id="IPR013525">
    <property type="entry name" value="ABC2_TM"/>
</dbReference>
<dbReference type="GO" id="GO:0140359">
    <property type="term" value="F:ABC-type transporter activity"/>
    <property type="evidence" value="ECO:0007669"/>
    <property type="project" value="InterPro"/>
</dbReference>
<feature type="transmembrane region" description="Helical" evidence="5">
    <location>
        <begin position="256"/>
        <end position="280"/>
    </location>
</feature>
<sequence>MALSIGVPSASLDQHIVGYAAYADMYEDINAFTNEKSILHTVSVEFPSYNPGTVEDCESLFNAERLIGFNNTAHDLTGTVQYGQLDTDLWDVNVYSRLMGAMVAECSEEITGAQAEKHEINIDINHYKQFPIVPQVFDTSATSFVFNAALLLALMTPVVTVVSDIVSERQSGMAQYFHVMGSMDTAEMFALVMLNLVIISLNVSVMYIASQYLDGLTIFKESDYWAIYMVVVPAGMAFVAMGLFFAQLFTRVKTSILVVMFLLIVLFVTSLVLVFFAFIYDWILWQEDLGYITSEDDMYLGKGMTRFLKVCRRFLPGYQLDVLMTGVGWLTSSTTDATTGATTPAVGFHWADLTRTITARENAMFDFDEDVVMTLEMSRNIGYLVFMALMYIVLALYLNVVLRKGYGAPSPPWFFLMPSFWTGTDPKAFRNPETACPDLPVTLLSDIKDDFRDPLPLEPVRPLDPTVMTEAARLHLAEKQRLRAIDRHEIEATPLIHTDKRLGTQAETEPSLIVPSGPRKEEEPALLLKGIGKTYGTKPGNHVHAVKALWLSVKQRTCFGLLGSNGSGKSTLISMLTGSTGATRGGARVCGFEIRGQMSQIRRNVGIEFQEDRLYPAVTCMQHGMIVALMKGLSIKEGRRKSIELLASVGLGMPLGDKKKRVSNMRARELSGGMKRRLSFCLAMLGNPKILFLDEPTSSLDPNSRRHMWEIIAEA</sequence>
<keyword evidence="4 5" id="KW-0472">Membrane</keyword>
<keyword evidence="2 5" id="KW-0812">Transmembrane</keyword>
<evidence type="ECO:0000256" key="4">
    <source>
        <dbReference type="ARBA" id="ARBA00023136"/>
    </source>
</evidence>
<dbReference type="InterPro" id="IPR026082">
    <property type="entry name" value="ABCA"/>
</dbReference>
<dbReference type="PROSITE" id="PS50893">
    <property type="entry name" value="ABC_TRANSPORTER_2"/>
    <property type="match status" value="1"/>
</dbReference>
<protein>
    <submittedName>
        <fullName evidence="7">ABC transporter A, ABCA</fullName>
    </submittedName>
</protein>
<feature type="transmembrane region" description="Helical" evidence="5">
    <location>
        <begin position="188"/>
        <end position="213"/>
    </location>
</feature>
<reference evidence="7 8" key="1">
    <citation type="journal article" date="2018" name="PLoS ONE">
        <title>The draft genome of Kipferlia bialata reveals reductive genome evolution in fornicate parasites.</title>
        <authorList>
            <person name="Tanifuji G."/>
            <person name="Takabayashi S."/>
            <person name="Kume K."/>
            <person name="Takagi M."/>
            <person name="Nakayama T."/>
            <person name="Kamikawa R."/>
            <person name="Inagaki Y."/>
            <person name="Hashimoto T."/>
        </authorList>
    </citation>
    <scope>NUCLEOTIDE SEQUENCE [LARGE SCALE GENOMIC DNA]</scope>
    <source>
        <strain evidence="7">NY0173</strain>
    </source>
</reference>
<comment type="caution">
    <text evidence="7">The sequence shown here is derived from an EMBL/GenBank/DDBJ whole genome shotgun (WGS) entry which is preliminary data.</text>
</comment>
<dbReference type="GO" id="GO:0016020">
    <property type="term" value="C:membrane"/>
    <property type="evidence" value="ECO:0007669"/>
    <property type="project" value="InterPro"/>
</dbReference>
<evidence type="ECO:0000313" key="8">
    <source>
        <dbReference type="Proteomes" id="UP000265618"/>
    </source>
</evidence>
<feature type="transmembrane region" description="Helical" evidence="5">
    <location>
        <begin position="225"/>
        <end position="249"/>
    </location>
</feature>
<dbReference type="AlphaFoldDB" id="A0A9K3GKX4"/>
<evidence type="ECO:0000256" key="5">
    <source>
        <dbReference type="SAM" id="Phobius"/>
    </source>
</evidence>
<organism evidence="7 8">
    <name type="scientific">Kipferlia bialata</name>
    <dbReference type="NCBI Taxonomy" id="797122"/>
    <lineage>
        <taxon>Eukaryota</taxon>
        <taxon>Metamonada</taxon>
        <taxon>Carpediemonas-like organisms</taxon>
        <taxon>Kipferlia</taxon>
    </lineage>
</organism>
<name>A0A9K3GKX4_9EUKA</name>
<feature type="transmembrane region" description="Helical" evidence="5">
    <location>
        <begin position="144"/>
        <end position="167"/>
    </location>
</feature>